<dbReference type="Proteomes" id="UP000693970">
    <property type="component" value="Unassembled WGS sequence"/>
</dbReference>
<comment type="caution">
    <text evidence="1">The sequence shown here is derived from an EMBL/GenBank/DDBJ whole genome shotgun (WGS) entry which is preliminary data.</text>
</comment>
<evidence type="ECO:0000313" key="1">
    <source>
        <dbReference type="EMBL" id="KAG7340704.1"/>
    </source>
</evidence>
<organism evidence="1 2">
    <name type="scientific">Nitzschia inconspicua</name>
    <dbReference type="NCBI Taxonomy" id="303405"/>
    <lineage>
        <taxon>Eukaryota</taxon>
        <taxon>Sar</taxon>
        <taxon>Stramenopiles</taxon>
        <taxon>Ochrophyta</taxon>
        <taxon>Bacillariophyta</taxon>
        <taxon>Bacillariophyceae</taxon>
        <taxon>Bacillariophycidae</taxon>
        <taxon>Bacillariales</taxon>
        <taxon>Bacillariaceae</taxon>
        <taxon>Nitzschia</taxon>
    </lineage>
</organism>
<proteinExistence type="predicted"/>
<dbReference type="AlphaFoldDB" id="A0A9K3KCD4"/>
<gene>
    <name evidence="1" type="ORF">IV203_024247</name>
</gene>
<keyword evidence="2" id="KW-1185">Reference proteome</keyword>
<reference evidence="1" key="2">
    <citation type="submission" date="2021-04" db="EMBL/GenBank/DDBJ databases">
        <authorList>
            <person name="Podell S."/>
        </authorList>
    </citation>
    <scope>NUCLEOTIDE SEQUENCE</scope>
    <source>
        <strain evidence="1">Hildebrandi</strain>
    </source>
</reference>
<protein>
    <submittedName>
        <fullName evidence="1">Uncharacterized protein</fullName>
    </submittedName>
</protein>
<sequence>MEEQYLYKVSAVHASDLEDEDVWECCLCSNYDEDVIPKGGFITTVEIARTFNQVRDAATEEELYTPLKKITKYAISFAGTEEAQTAFLKDILQMKGMQTLLNATTSKIDDAAAVLMSVKAIRSLIGSRDDILDDWEQKRSELSDTRASLIGQFLKGNGIETFTRAFGLHALKYDPYDDDTQMTLYRTDLRFKIMDVLYITIPRTSTETAAKLVRFWCRVIPKMLPPNDTANEQVMEQAFLCVLKTLEHKGIQKQLSKSDVLEIVSVSVLAEKSCSPKSTRVTAAIRSVWSWAGAFSPM</sequence>
<evidence type="ECO:0000313" key="2">
    <source>
        <dbReference type="Proteomes" id="UP000693970"/>
    </source>
</evidence>
<dbReference type="EMBL" id="JAGRRH010000027">
    <property type="protein sequence ID" value="KAG7340704.1"/>
    <property type="molecule type" value="Genomic_DNA"/>
</dbReference>
<name>A0A9K3KCD4_9STRA</name>
<accession>A0A9K3KCD4</accession>
<reference evidence="1" key="1">
    <citation type="journal article" date="2021" name="Sci. Rep.">
        <title>Diploid genomic architecture of Nitzschia inconspicua, an elite biomass production diatom.</title>
        <authorList>
            <person name="Oliver A."/>
            <person name="Podell S."/>
            <person name="Pinowska A."/>
            <person name="Traller J.C."/>
            <person name="Smith S.R."/>
            <person name="McClure R."/>
            <person name="Beliaev A."/>
            <person name="Bohutskyi P."/>
            <person name="Hill E.A."/>
            <person name="Rabines A."/>
            <person name="Zheng H."/>
            <person name="Allen L.Z."/>
            <person name="Kuo A."/>
            <person name="Grigoriev I.V."/>
            <person name="Allen A.E."/>
            <person name="Hazlebeck D."/>
            <person name="Allen E.E."/>
        </authorList>
    </citation>
    <scope>NUCLEOTIDE SEQUENCE</scope>
    <source>
        <strain evidence="1">Hildebrandi</strain>
    </source>
</reference>